<feature type="region of interest" description="Disordered" evidence="1">
    <location>
        <begin position="146"/>
        <end position="165"/>
    </location>
</feature>
<evidence type="ECO:0000313" key="3">
    <source>
        <dbReference type="Proteomes" id="UP001176941"/>
    </source>
</evidence>
<gene>
    <name evidence="2" type="ORF">MRATA1EN1_LOCUS13009</name>
</gene>
<feature type="compositionally biased region" description="Basic and acidic residues" evidence="1">
    <location>
        <begin position="55"/>
        <end position="65"/>
    </location>
</feature>
<evidence type="ECO:0000313" key="2">
    <source>
        <dbReference type="EMBL" id="CAI9164047.1"/>
    </source>
</evidence>
<accession>A0ABN8YR49</accession>
<name>A0ABN8YR49_RANTA</name>
<keyword evidence="3" id="KW-1185">Reference proteome</keyword>
<reference evidence="2" key="1">
    <citation type="submission" date="2023-04" db="EMBL/GenBank/DDBJ databases">
        <authorList>
            <consortium name="ELIXIR-Norway"/>
        </authorList>
    </citation>
    <scope>NUCLEOTIDE SEQUENCE [LARGE SCALE GENOMIC DNA]</scope>
</reference>
<dbReference type="Proteomes" id="UP001176941">
    <property type="component" value="Chromosome 22"/>
</dbReference>
<sequence length="165" mass="18410">MPLRQQEDLEPSTAEHRALVLTFKYNQAPLPRCVPTEVVATHMCRTQGSTHRRSRPEPFPKDTRESLPWLLPKTQTPTMTDPPLQGERAPVLDRDPEPVPETPGPGEPWALQRRSLSAPRGCHHLAPHPGEIQFTSPEILVICSTSPREGSEHHPLPVRPSAGSR</sequence>
<organism evidence="2 3">
    <name type="scientific">Rangifer tarandus platyrhynchus</name>
    <name type="common">Svalbard reindeer</name>
    <dbReference type="NCBI Taxonomy" id="3082113"/>
    <lineage>
        <taxon>Eukaryota</taxon>
        <taxon>Metazoa</taxon>
        <taxon>Chordata</taxon>
        <taxon>Craniata</taxon>
        <taxon>Vertebrata</taxon>
        <taxon>Euteleostomi</taxon>
        <taxon>Mammalia</taxon>
        <taxon>Eutheria</taxon>
        <taxon>Laurasiatheria</taxon>
        <taxon>Artiodactyla</taxon>
        <taxon>Ruminantia</taxon>
        <taxon>Pecora</taxon>
        <taxon>Cervidae</taxon>
        <taxon>Odocoileinae</taxon>
        <taxon>Rangifer</taxon>
    </lineage>
</organism>
<protein>
    <submittedName>
        <fullName evidence="2">Uncharacterized protein</fullName>
    </submittedName>
</protein>
<dbReference type="EMBL" id="OX459958">
    <property type="protein sequence ID" value="CAI9164047.1"/>
    <property type="molecule type" value="Genomic_DNA"/>
</dbReference>
<proteinExistence type="predicted"/>
<feature type="region of interest" description="Disordered" evidence="1">
    <location>
        <begin position="45"/>
        <end position="108"/>
    </location>
</feature>
<evidence type="ECO:0000256" key="1">
    <source>
        <dbReference type="SAM" id="MobiDB-lite"/>
    </source>
</evidence>